<reference evidence="1" key="1">
    <citation type="journal article" date="2023" name="PLoS Negl. Trop. Dis.">
        <title>A genome sequence for Biomphalaria pfeifferi, the major vector snail for the human-infecting parasite Schistosoma mansoni.</title>
        <authorList>
            <person name="Bu L."/>
            <person name="Lu L."/>
            <person name="Laidemitt M.R."/>
            <person name="Zhang S.M."/>
            <person name="Mutuku M."/>
            <person name="Mkoji G."/>
            <person name="Steinauer M."/>
            <person name="Loker E.S."/>
        </authorList>
    </citation>
    <scope>NUCLEOTIDE SEQUENCE</scope>
    <source>
        <strain evidence="1">KasaAsao</strain>
    </source>
</reference>
<protein>
    <submittedName>
        <fullName evidence="1">Uncharacterized protein</fullName>
    </submittedName>
</protein>
<proteinExistence type="predicted"/>
<gene>
    <name evidence="1" type="ORF">Bpfe_021978</name>
</gene>
<keyword evidence="2" id="KW-1185">Reference proteome</keyword>
<comment type="caution">
    <text evidence="1">The sequence shown here is derived from an EMBL/GenBank/DDBJ whole genome shotgun (WGS) entry which is preliminary data.</text>
</comment>
<evidence type="ECO:0000313" key="1">
    <source>
        <dbReference type="EMBL" id="KAK0048535.1"/>
    </source>
</evidence>
<sequence>MSARVYQRNESWDVIVFREPCDRIKNPSSAAFDGRLINYYGGDPSFNQSQVNSDDLVRLMNKPIRKREVQRSEARSGHSCRL</sequence>
<evidence type="ECO:0000313" key="2">
    <source>
        <dbReference type="Proteomes" id="UP001233172"/>
    </source>
</evidence>
<dbReference type="Proteomes" id="UP001233172">
    <property type="component" value="Unassembled WGS sequence"/>
</dbReference>
<accession>A0AAD8B5R9</accession>
<dbReference type="EMBL" id="JASAOG010000136">
    <property type="protein sequence ID" value="KAK0048535.1"/>
    <property type="molecule type" value="Genomic_DNA"/>
</dbReference>
<dbReference type="AlphaFoldDB" id="A0AAD8B5R9"/>
<reference evidence="1" key="2">
    <citation type="submission" date="2023-04" db="EMBL/GenBank/DDBJ databases">
        <authorList>
            <person name="Bu L."/>
            <person name="Lu L."/>
            <person name="Laidemitt M.R."/>
            <person name="Zhang S.M."/>
            <person name="Mutuku M."/>
            <person name="Mkoji G."/>
            <person name="Steinauer M."/>
            <person name="Loker E.S."/>
        </authorList>
    </citation>
    <scope>NUCLEOTIDE SEQUENCE</scope>
    <source>
        <strain evidence="1">KasaAsao</strain>
        <tissue evidence="1">Whole Snail</tissue>
    </source>
</reference>
<organism evidence="1 2">
    <name type="scientific">Biomphalaria pfeifferi</name>
    <name type="common">Bloodfluke planorb</name>
    <name type="synonym">Freshwater snail</name>
    <dbReference type="NCBI Taxonomy" id="112525"/>
    <lineage>
        <taxon>Eukaryota</taxon>
        <taxon>Metazoa</taxon>
        <taxon>Spiralia</taxon>
        <taxon>Lophotrochozoa</taxon>
        <taxon>Mollusca</taxon>
        <taxon>Gastropoda</taxon>
        <taxon>Heterobranchia</taxon>
        <taxon>Euthyneura</taxon>
        <taxon>Panpulmonata</taxon>
        <taxon>Hygrophila</taxon>
        <taxon>Lymnaeoidea</taxon>
        <taxon>Planorbidae</taxon>
        <taxon>Biomphalaria</taxon>
    </lineage>
</organism>
<name>A0AAD8B5R9_BIOPF</name>